<evidence type="ECO:0000259" key="2">
    <source>
        <dbReference type="Pfam" id="PF00248"/>
    </source>
</evidence>
<dbReference type="AlphaFoldDB" id="A0A927N5A2"/>
<keyword evidence="1" id="KW-0560">Oxidoreductase</keyword>
<dbReference type="SUPFAM" id="SSF51430">
    <property type="entry name" value="NAD(P)-linked oxidoreductase"/>
    <property type="match status" value="1"/>
</dbReference>
<evidence type="ECO:0000256" key="1">
    <source>
        <dbReference type="ARBA" id="ARBA00023002"/>
    </source>
</evidence>
<dbReference type="EMBL" id="JADBEM010000001">
    <property type="protein sequence ID" value="MBE1610528.1"/>
    <property type="molecule type" value="Genomic_DNA"/>
</dbReference>
<accession>A0A927N5A2</accession>
<dbReference type="RefSeq" id="WP_192753888.1">
    <property type="nucleotide sequence ID" value="NZ_BAABJL010000095.1"/>
</dbReference>
<sequence length="336" mass="37171">MEYLYLGRTGLRVSELCLGAMSFGGDSDEQTSVRMLDRFVEAGGTFIDTADVYNAGASEEILGRWLKTQRRDDLVVATKVYGDMGPGPNDGGTSRKHILTAVEASLRRLGTDYIDLYQVHVFDDGTPLEETLATLDKLVSSGKVRYLGASNYAGWQLQKSVDVARHLGLEPYACLQPLYNLLDRDVEQELVPVCEREGLGLIAWSPLRGGWLSGKYRRGATGAIPGTRIDEASRQDWSEAWGAYDNEHTWGVIDTLHAVAEEAGRSPAQVALRWVAQRPGVTAPIIGARTLQHFEDNLGAAGWRLDADQMARLDAASERPLRYPYDVLRKFVRRPA</sequence>
<evidence type="ECO:0000313" key="3">
    <source>
        <dbReference type="EMBL" id="MBE1610528.1"/>
    </source>
</evidence>
<dbReference type="FunFam" id="3.20.20.100:FF:000004">
    <property type="entry name" value="Oxidoreductase, aldo/keto reductase"/>
    <property type="match status" value="1"/>
</dbReference>
<dbReference type="InterPro" id="IPR036812">
    <property type="entry name" value="NAD(P)_OxRdtase_dom_sf"/>
</dbReference>
<organism evidence="3 4">
    <name type="scientific">Actinopolymorpha pittospori</name>
    <dbReference type="NCBI Taxonomy" id="648752"/>
    <lineage>
        <taxon>Bacteria</taxon>
        <taxon>Bacillati</taxon>
        <taxon>Actinomycetota</taxon>
        <taxon>Actinomycetes</taxon>
        <taxon>Propionibacteriales</taxon>
        <taxon>Actinopolymorphaceae</taxon>
        <taxon>Actinopolymorpha</taxon>
    </lineage>
</organism>
<dbReference type="GO" id="GO:0005829">
    <property type="term" value="C:cytosol"/>
    <property type="evidence" value="ECO:0007669"/>
    <property type="project" value="TreeGrafter"/>
</dbReference>
<protein>
    <submittedName>
        <fullName evidence="3">Aryl-alcohol dehydrogenase-like predicted oxidoreductase</fullName>
    </submittedName>
</protein>
<keyword evidence="4" id="KW-1185">Reference proteome</keyword>
<reference evidence="3" key="1">
    <citation type="submission" date="2020-10" db="EMBL/GenBank/DDBJ databases">
        <title>Sequencing the genomes of 1000 actinobacteria strains.</title>
        <authorList>
            <person name="Klenk H.-P."/>
        </authorList>
    </citation>
    <scope>NUCLEOTIDE SEQUENCE</scope>
    <source>
        <strain evidence="3">DSM 45354</strain>
    </source>
</reference>
<dbReference type="PRINTS" id="PR00069">
    <property type="entry name" value="ALDKETRDTASE"/>
</dbReference>
<name>A0A927N5A2_9ACTN</name>
<dbReference type="GO" id="GO:0016491">
    <property type="term" value="F:oxidoreductase activity"/>
    <property type="evidence" value="ECO:0007669"/>
    <property type="project" value="UniProtKB-KW"/>
</dbReference>
<dbReference type="Proteomes" id="UP000638648">
    <property type="component" value="Unassembled WGS sequence"/>
</dbReference>
<dbReference type="InterPro" id="IPR020471">
    <property type="entry name" value="AKR"/>
</dbReference>
<dbReference type="Gene3D" id="3.20.20.100">
    <property type="entry name" value="NADP-dependent oxidoreductase domain"/>
    <property type="match status" value="1"/>
</dbReference>
<dbReference type="InterPro" id="IPR023210">
    <property type="entry name" value="NADP_OxRdtase_dom"/>
</dbReference>
<dbReference type="PANTHER" id="PTHR43364:SF4">
    <property type="entry name" value="NAD(P)-LINKED OXIDOREDUCTASE SUPERFAMILY PROTEIN"/>
    <property type="match status" value="1"/>
</dbReference>
<gene>
    <name evidence="3" type="ORF">HEB94_007376</name>
</gene>
<dbReference type="CDD" id="cd19081">
    <property type="entry name" value="AKR_AKR9C1"/>
    <property type="match status" value="1"/>
</dbReference>
<dbReference type="InterPro" id="IPR050523">
    <property type="entry name" value="AKR_Detox_Biosynth"/>
</dbReference>
<feature type="domain" description="NADP-dependent oxidoreductase" evidence="2">
    <location>
        <begin position="15"/>
        <end position="317"/>
    </location>
</feature>
<dbReference type="PANTHER" id="PTHR43364">
    <property type="entry name" value="NADH-SPECIFIC METHYLGLYOXAL REDUCTASE-RELATED"/>
    <property type="match status" value="1"/>
</dbReference>
<comment type="caution">
    <text evidence="3">The sequence shown here is derived from an EMBL/GenBank/DDBJ whole genome shotgun (WGS) entry which is preliminary data.</text>
</comment>
<proteinExistence type="predicted"/>
<dbReference type="Pfam" id="PF00248">
    <property type="entry name" value="Aldo_ket_red"/>
    <property type="match status" value="1"/>
</dbReference>
<evidence type="ECO:0000313" key="4">
    <source>
        <dbReference type="Proteomes" id="UP000638648"/>
    </source>
</evidence>